<name>A0A0E9XUS7_ANGAN</name>
<organism evidence="2">
    <name type="scientific">Anguilla anguilla</name>
    <name type="common">European freshwater eel</name>
    <name type="synonym">Muraena anguilla</name>
    <dbReference type="NCBI Taxonomy" id="7936"/>
    <lineage>
        <taxon>Eukaryota</taxon>
        <taxon>Metazoa</taxon>
        <taxon>Chordata</taxon>
        <taxon>Craniata</taxon>
        <taxon>Vertebrata</taxon>
        <taxon>Euteleostomi</taxon>
        <taxon>Actinopterygii</taxon>
        <taxon>Neopterygii</taxon>
        <taxon>Teleostei</taxon>
        <taxon>Anguilliformes</taxon>
        <taxon>Anguillidae</taxon>
        <taxon>Anguilla</taxon>
    </lineage>
</organism>
<proteinExistence type="predicted"/>
<dbReference type="EMBL" id="GBXM01002957">
    <property type="protein sequence ID" value="JAI05621.1"/>
    <property type="molecule type" value="Transcribed_RNA"/>
</dbReference>
<protein>
    <submittedName>
        <fullName evidence="2">Uncharacterized protein</fullName>
    </submittedName>
</protein>
<keyword evidence="1" id="KW-0812">Transmembrane</keyword>
<dbReference type="AlphaFoldDB" id="A0A0E9XUS7"/>
<evidence type="ECO:0000313" key="2">
    <source>
        <dbReference type="EMBL" id="JAI05621.1"/>
    </source>
</evidence>
<evidence type="ECO:0000256" key="1">
    <source>
        <dbReference type="SAM" id="Phobius"/>
    </source>
</evidence>
<keyword evidence="1" id="KW-1133">Transmembrane helix</keyword>
<keyword evidence="1" id="KW-0472">Membrane</keyword>
<reference evidence="2" key="1">
    <citation type="submission" date="2014-11" db="EMBL/GenBank/DDBJ databases">
        <authorList>
            <person name="Amaro Gonzalez C."/>
        </authorList>
    </citation>
    <scope>NUCLEOTIDE SEQUENCE</scope>
</reference>
<accession>A0A0E9XUS7</accession>
<feature type="transmembrane region" description="Helical" evidence="1">
    <location>
        <begin position="37"/>
        <end position="57"/>
    </location>
</feature>
<sequence length="58" mass="6441">MREEICRYNRINPRNSGPPDGGISVCSLFSYPCVNCIIVFNYSVIVFLCVSLSLPALV</sequence>
<reference evidence="2" key="2">
    <citation type="journal article" date="2015" name="Fish Shellfish Immunol.">
        <title>Early steps in the European eel (Anguilla anguilla)-Vibrio vulnificus interaction in the gills: Role of the RtxA13 toxin.</title>
        <authorList>
            <person name="Callol A."/>
            <person name="Pajuelo D."/>
            <person name="Ebbesson L."/>
            <person name="Teles M."/>
            <person name="MacKenzie S."/>
            <person name="Amaro C."/>
        </authorList>
    </citation>
    <scope>NUCLEOTIDE SEQUENCE</scope>
</reference>